<name>A0A292GNK5_9HYPH</name>
<feature type="transmembrane region" description="Helical" evidence="1">
    <location>
        <begin position="101"/>
        <end position="123"/>
    </location>
</feature>
<dbReference type="AlphaFoldDB" id="A0A292GNK5"/>
<sequence length="164" mass="17587">MQALKPSNEPSLELDREIKREQRISALINIVLSGLFFLLVFGSERSALQMGRPDNFALDFFAQASAIALMSAIVPSLLLLARLKRSGLLQATSTGLGRTAALVFAIGITSAAMLAAACLAGPWKEIEWFVALPIKLAYGGALGVAGTTIALRTLLKRYRVGERV</sequence>
<reference evidence="2" key="1">
    <citation type="submission" date="2016-07" db="EMBL/GenBank/DDBJ databases">
        <title>Genomics reveals synergistic degradation of pyrene by five bacteria in a mangrove sediment-derived bacterial consortium.</title>
        <authorList>
            <person name="Wanapaisan P."/>
            <person name="Vejarano F."/>
            <person name="Chakraborty J."/>
            <person name="Shintani M."/>
            <person name="Muangchinda C."/>
            <person name="Laothamteep N."/>
            <person name="Suzuki-Minakuchi C."/>
            <person name="Inoue K."/>
            <person name="Nojiri H."/>
            <person name="Pinyakong O."/>
        </authorList>
    </citation>
    <scope>NUCLEOTIDE SEQUENCE</scope>
    <source>
        <strain evidence="2">PW1</strain>
    </source>
</reference>
<keyword evidence="1" id="KW-1133">Transmembrane helix</keyword>
<feature type="transmembrane region" description="Helical" evidence="1">
    <location>
        <begin position="24"/>
        <end position="41"/>
    </location>
</feature>
<keyword evidence="1" id="KW-0472">Membrane</keyword>
<feature type="transmembrane region" description="Helical" evidence="1">
    <location>
        <begin position="61"/>
        <end position="80"/>
    </location>
</feature>
<keyword evidence="1" id="KW-0812">Transmembrane</keyword>
<protein>
    <submittedName>
        <fullName evidence="2">Uncharacterized protein</fullName>
    </submittedName>
</protein>
<dbReference type="EMBL" id="LC171369">
    <property type="protein sequence ID" value="BBA74468.1"/>
    <property type="molecule type" value="Genomic_DNA"/>
</dbReference>
<proteinExistence type="predicted"/>
<organism evidence="2">
    <name type="scientific">Ochrobactrum sp. PW1</name>
    <dbReference type="NCBI Taxonomy" id="1882222"/>
    <lineage>
        <taxon>Bacteria</taxon>
        <taxon>Pseudomonadati</taxon>
        <taxon>Pseudomonadota</taxon>
        <taxon>Alphaproteobacteria</taxon>
        <taxon>Hyphomicrobiales</taxon>
        <taxon>Brucellaceae</taxon>
        <taxon>Brucella/Ochrobactrum group</taxon>
        <taxon>Ochrobactrum</taxon>
    </lineage>
</organism>
<feature type="transmembrane region" description="Helical" evidence="1">
    <location>
        <begin position="135"/>
        <end position="155"/>
    </location>
</feature>
<evidence type="ECO:0000313" key="2">
    <source>
        <dbReference type="EMBL" id="BBA74468.1"/>
    </source>
</evidence>
<accession>A0A292GNK5</accession>
<evidence type="ECO:0000256" key="1">
    <source>
        <dbReference type="SAM" id="Phobius"/>
    </source>
</evidence>